<accession>G0UU10</accession>
<proteinExistence type="predicted"/>
<dbReference type="AlphaFoldDB" id="G0UU10"/>
<sequence length="186" mass="21190">MWHPLSPGMGQVQCPKNMSLVKGQQVSEQGNENGRKPAKYAKQGANHPGLAKGKIQTSTNRRHDKRRTTGVLYSKSRRSLMQDACGRRGGHPRHGNQRHQEDSPTRWQSPLEVDGPCVKRWSGIFLETRVMWNSRPLRMRRLGSSTRHCVRPGPRQEPEFTDSQRIKQQVEQVYSNVICVGCKVPD</sequence>
<reference evidence="2" key="1">
    <citation type="journal article" date="2012" name="Proc. Natl. Acad. Sci. U.S.A.">
        <title>Antigenic diversity is generated by distinct evolutionary mechanisms in African trypanosome species.</title>
        <authorList>
            <person name="Jackson A.P."/>
            <person name="Berry A."/>
            <person name="Aslett M."/>
            <person name="Allison H.C."/>
            <person name="Burton P."/>
            <person name="Vavrova-Anderson J."/>
            <person name="Brown R."/>
            <person name="Browne H."/>
            <person name="Corton N."/>
            <person name="Hauser H."/>
            <person name="Gamble J."/>
            <person name="Gilderthorp R."/>
            <person name="Marcello L."/>
            <person name="McQuillan J."/>
            <person name="Otto T.D."/>
            <person name="Quail M.A."/>
            <person name="Sanders M.J."/>
            <person name="van Tonder A."/>
            <person name="Ginger M.L."/>
            <person name="Field M.C."/>
            <person name="Barry J.D."/>
            <person name="Hertz-Fowler C."/>
            <person name="Berriman M."/>
        </authorList>
    </citation>
    <scope>NUCLEOTIDE SEQUENCE</scope>
    <source>
        <strain evidence="2">IL3000</strain>
    </source>
</reference>
<dbReference type="EMBL" id="HE575322">
    <property type="protein sequence ID" value="CCC92874.1"/>
    <property type="molecule type" value="Genomic_DNA"/>
</dbReference>
<dbReference type="VEuPathDB" id="TriTrypDB:TcIL3000_9_2710"/>
<name>G0UU10_TRYCI</name>
<feature type="region of interest" description="Disordered" evidence="1">
    <location>
        <begin position="22"/>
        <end position="111"/>
    </location>
</feature>
<gene>
    <name evidence="2" type="ORF">TCIL3000_9_2710</name>
</gene>
<organism evidence="2">
    <name type="scientific">Trypanosoma congolense (strain IL3000)</name>
    <dbReference type="NCBI Taxonomy" id="1068625"/>
    <lineage>
        <taxon>Eukaryota</taxon>
        <taxon>Discoba</taxon>
        <taxon>Euglenozoa</taxon>
        <taxon>Kinetoplastea</taxon>
        <taxon>Metakinetoplastina</taxon>
        <taxon>Trypanosomatida</taxon>
        <taxon>Trypanosomatidae</taxon>
        <taxon>Trypanosoma</taxon>
        <taxon>Nannomonas</taxon>
    </lineage>
</organism>
<feature type="compositionally biased region" description="Polar residues" evidence="1">
    <location>
        <begin position="22"/>
        <end position="32"/>
    </location>
</feature>
<protein>
    <submittedName>
        <fullName evidence="2">Uncharacterized protein</fullName>
    </submittedName>
</protein>
<evidence type="ECO:0000313" key="2">
    <source>
        <dbReference type="EMBL" id="CCC92874.1"/>
    </source>
</evidence>
<evidence type="ECO:0000256" key="1">
    <source>
        <dbReference type="SAM" id="MobiDB-lite"/>
    </source>
</evidence>
<feature type="compositionally biased region" description="Basic residues" evidence="1">
    <location>
        <begin position="88"/>
        <end position="97"/>
    </location>
</feature>